<keyword evidence="2" id="KW-1185">Reference proteome</keyword>
<dbReference type="OrthoDB" id="213028at2"/>
<organism evidence="1 2">
    <name type="scientific">Succiniclasticum ruminis</name>
    <dbReference type="NCBI Taxonomy" id="40841"/>
    <lineage>
        <taxon>Bacteria</taxon>
        <taxon>Bacillati</taxon>
        <taxon>Bacillota</taxon>
        <taxon>Negativicutes</taxon>
        <taxon>Acidaminococcales</taxon>
        <taxon>Acidaminococcaceae</taxon>
        <taxon>Succiniclasticum</taxon>
    </lineage>
</organism>
<protein>
    <submittedName>
        <fullName evidence="1">Transcriptional regulator, BadM/Rrf2 family</fullName>
    </submittedName>
</protein>
<reference evidence="2" key="1">
    <citation type="submission" date="2016-10" db="EMBL/GenBank/DDBJ databases">
        <authorList>
            <person name="Varghese N."/>
            <person name="Submissions S."/>
        </authorList>
    </citation>
    <scope>NUCLEOTIDE SEQUENCE [LARGE SCALE GENOMIC DNA]</scope>
    <source>
        <strain evidence="2">DSM 11005</strain>
    </source>
</reference>
<dbReference type="FunFam" id="1.10.10.10:FF:000138">
    <property type="entry name" value="Rrf2 family transcriptional regulator"/>
    <property type="match status" value="1"/>
</dbReference>
<dbReference type="InterPro" id="IPR036388">
    <property type="entry name" value="WH-like_DNA-bd_sf"/>
</dbReference>
<accession>A0A1G6L5L5</accession>
<gene>
    <name evidence="1" type="ORF">SAMN04487864_10668</name>
</gene>
<dbReference type="RefSeq" id="WP_093730149.1">
    <property type="nucleotide sequence ID" value="NZ_FMYW01000006.1"/>
</dbReference>
<dbReference type="SUPFAM" id="SSF46785">
    <property type="entry name" value="Winged helix' DNA-binding domain"/>
    <property type="match status" value="1"/>
</dbReference>
<dbReference type="Proteomes" id="UP000198943">
    <property type="component" value="Unassembled WGS sequence"/>
</dbReference>
<evidence type="ECO:0000313" key="2">
    <source>
        <dbReference type="Proteomes" id="UP000198943"/>
    </source>
</evidence>
<dbReference type="InterPro" id="IPR036390">
    <property type="entry name" value="WH_DNA-bd_sf"/>
</dbReference>
<proteinExistence type="predicted"/>
<sequence length="169" mass="18882">MQFSSRFTIAVHILLAVNEFDGQCKTTSFFLGNSVNVNPVIIRKTLGQLKEAGLVTVEAGVGGASLAKDPKKITLWDIFCAVEDKKEELFHFHENPNPDCPVGANIHAVMDGRLRKFKRNLQKDLDDVTLQDLVKDLRKELKKGRKLWFASMPAATGEINKSKRTNTAE</sequence>
<dbReference type="PROSITE" id="PS51197">
    <property type="entry name" value="HTH_RRF2_2"/>
    <property type="match status" value="1"/>
</dbReference>
<dbReference type="EMBL" id="FMYW01000006">
    <property type="protein sequence ID" value="SDC38431.1"/>
    <property type="molecule type" value="Genomic_DNA"/>
</dbReference>
<dbReference type="Pfam" id="PF02082">
    <property type="entry name" value="Rrf2"/>
    <property type="match status" value="1"/>
</dbReference>
<evidence type="ECO:0000313" key="1">
    <source>
        <dbReference type="EMBL" id="SDC38431.1"/>
    </source>
</evidence>
<dbReference type="PANTHER" id="PTHR33221:SF15">
    <property type="entry name" value="HTH-TYPE TRANSCRIPTIONAL REGULATOR YWGB-RELATED"/>
    <property type="match status" value="1"/>
</dbReference>
<dbReference type="GO" id="GO:0005829">
    <property type="term" value="C:cytosol"/>
    <property type="evidence" value="ECO:0007669"/>
    <property type="project" value="TreeGrafter"/>
</dbReference>
<dbReference type="AlphaFoldDB" id="A0A1G6L5L5"/>
<dbReference type="GO" id="GO:0003700">
    <property type="term" value="F:DNA-binding transcription factor activity"/>
    <property type="evidence" value="ECO:0007669"/>
    <property type="project" value="TreeGrafter"/>
</dbReference>
<name>A0A1G6L5L5_9FIRM</name>
<dbReference type="Gene3D" id="1.10.10.10">
    <property type="entry name" value="Winged helix-like DNA-binding domain superfamily/Winged helix DNA-binding domain"/>
    <property type="match status" value="1"/>
</dbReference>
<dbReference type="PANTHER" id="PTHR33221">
    <property type="entry name" value="WINGED HELIX-TURN-HELIX TRANSCRIPTIONAL REGULATOR, RRF2 FAMILY"/>
    <property type="match status" value="1"/>
</dbReference>
<dbReference type="InterPro" id="IPR000944">
    <property type="entry name" value="Tscrpt_reg_Rrf2"/>
</dbReference>